<dbReference type="EMBL" id="LHQQ01000356">
    <property type="protein sequence ID" value="KOS37083.1"/>
    <property type="molecule type" value="Genomic_DNA"/>
</dbReference>
<dbReference type="InterPro" id="IPR036653">
    <property type="entry name" value="CinA-like_C"/>
</dbReference>
<dbReference type="InterPro" id="IPR008136">
    <property type="entry name" value="CinA_C"/>
</dbReference>
<keyword evidence="4" id="KW-1185">Reference proteome</keyword>
<organism evidence="3 4">
    <name type="scientific">Penicillium nordicum</name>
    <dbReference type="NCBI Taxonomy" id="229535"/>
    <lineage>
        <taxon>Eukaryota</taxon>
        <taxon>Fungi</taxon>
        <taxon>Dikarya</taxon>
        <taxon>Ascomycota</taxon>
        <taxon>Pezizomycotina</taxon>
        <taxon>Eurotiomycetes</taxon>
        <taxon>Eurotiomycetidae</taxon>
        <taxon>Eurotiales</taxon>
        <taxon>Aspergillaceae</taxon>
        <taxon>Penicillium</taxon>
    </lineage>
</organism>
<name>A0A0M9WA52_9EURO</name>
<feature type="region of interest" description="Disordered" evidence="1">
    <location>
        <begin position="1"/>
        <end position="29"/>
    </location>
</feature>
<evidence type="ECO:0000313" key="4">
    <source>
        <dbReference type="Proteomes" id="UP000037696"/>
    </source>
</evidence>
<dbReference type="Proteomes" id="UP000037696">
    <property type="component" value="Unassembled WGS sequence"/>
</dbReference>
<protein>
    <recommendedName>
        <fullName evidence="2">CinA C-terminal domain-containing protein</fullName>
    </recommendedName>
</protein>
<dbReference type="Pfam" id="PF02464">
    <property type="entry name" value="CinA"/>
    <property type="match status" value="1"/>
</dbReference>
<reference evidence="3 4" key="1">
    <citation type="submission" date="2015-08" db="EMBL/GenBank/DDBJ databases">
        <title>Genome sequencing of Penicillium nordicum.</title>
        <authorList>
            <person name="Nguyen H.D."/>
            <person name="Seifert K.A."/>
        </authorList>
    </citation>
    <scope>NUCLEOTIDE SEQUENCE [LARGE SCALE GENOMIC DNA]</scope>
    <source>
        <strain evidence="3 4">DAOMC 185683</strain>
    </source>
</reference>
<dbReference type="OrthoDB" id="2350783at2759"/>
<evidence type="ECO:0000256" key="1">
    <source>
        <dbReference type="SAM" id="MobiDB-lite"/>
    </source>
</evidence>
<evidence type="ECO:0000259" key="2">
    <source>
        <dbReference type="Pfam" id="PF02464"/>
    </source>
</evidence>
<evidence type="ECO:0000313" key="3">
    <source>
        <dbReference type="EMBL" id="KOS37083.1"/>
    </source>
</evidence>
<dbReference type="Gene3D" id="3.90.950.20">
    <property type="entry name" value="CinA-like"/>
    <property type="match status" value="1"/>
</dbReference>
<dbReference type="STRING" id="229535.A0A0M9WA52"/>
<accession>A0A0M9WA52</accession>
<feature type="domain" description="CinA C-terminal" evidence="2">
    <location>
        <begin position="40"/>
        <end position="191"/>
    </location>
</feature>
<sequence>MACHENQPTQPTWAVSHHRQLSEEDTTMTEFPPASLKPLILEIFSLLRVRDESVSVAETAAGGLISALLLSTPGASAIYKGGLVVYTLESRLAFAGWTPAELETYAGPTTEIVANMADHTRCTLNSTYAVCESGTAGPTGGTERNRTPGYVAVAVSTAQGNYTREIETGSNDRSENMVAFAREALKLLRDVITQTKPPSS</sequence>
<gene>
    <name evidence="3" type="ORF">ACN38_g12138</name>
</gene>
<feature type="compositionally biased region" description="Polar residues" evidence="1">
    <location>
        <begin position="1"/>
        <end position="13"/>
    </location>
</feature>
<dbReference type="SUPFAM" id="SSF142433">
    <property type="entry name" value="CinA-like"/>
    <property type="match status" value="1"/>
</dbReference>
<proteinExistence type="predicted"/>
<dbReference type="AlphaFoldDB" id="A0A0M9WA52"/>
<comment type="caution">
    <text evidence="3">The sequence shown here is derived from an EMBL/GenBank/DDBJ whole genome shotgun (WGS) entry which is preliminary data.</text>
</comment>